<dbReference type="Gene3D" id="3.30.2130.10">
    <property type="entry name" value="VC0802-like"/>
    <property type="match status" value="1"/>
</dbReference>
<proteinExistence type="predicted"/>
<gene>
    <name evidence="1" type="ORF">E6K81_15655</name>
</gene>
<dbReference type="InterPro" id="IPR045865">
    <property type="entry name" value="ACT-like_dom_sf"/>
</dbReference>
<evidence type="ECO:0000313" key="2">
    <source>
        <dbReference type="Proteomes" id="UP000319771"/>
    </source>
</evidence>
<dbReference type="Proteomes" id="UP000319771">
    <property type="component" value="Unassembled WGS sequence"/>
</dbReference>
<comment type="caution">
    <text evidence="1">The sequence shown here is derived from an EMBL/GenBank/DDBJ whole genome shotgun (WGS) entry which is preliminary data.</text>
</comment>
<name>A0A538TZU4_UNCEI</name>
<dbReference type="EMBL" id="VBPB01000338">
    <property type="protein sequence ID" value="TMQ69128.1"/>
    <property type="molecule type" value="Genomic_DNA"/>
</dbReference>
<evidence type="ECO:0008006" key="3">
    <source>
        <dbReference type="Google" id="ProtNLM"/>
    </source>
</evidence>
<accession>A0A538TZU4</accession>
<evidence type="ECO:0000313" key="1">
    <source>
        <dbReference type="EMBL" id="TMQ69128.1"/>
    </source>
</evidence>
<reference evidence="1 2" key="1">
    <citation type="journal article" date="2019" name="Nat. Microbiol.">
        <title>Mediterranean grassland soil C-N compound turnover is dependent on rainfall and depth, and is mediated by genomically divergent microorganisms.</title>
        <authorList>
            <person name="Diamond S."/>
            <person name="Andeer P.F."/>
            <person name="Li Z."/>
            <person name="Crits-Christoph A."/>
            <person name="Burstein D."/>
            <person name="Anantharaman K."/>
            <person name="Lane K.R."/>
            <person name="Thomas B.C."/>
            <person name="Pan C."/>
            <person name="Northen T.R."/>
            <person name="Banfield J.F."/>
        </authorList>
    </citation>
    <scope>NUCLEOTIDE SEQUENCE [LARGE SCALE GENOMIC DNA]</scope>
    <source>
        <strain evidence="1">WS_11</strain>
    </source>
</reference>
<dbReference type="AlphaFoldDB" id="A0A538TZU4"/>
<protein>
    <recommendedName>
        <fullName evidence="3">ACT domain-containing protein</fullName>
    </recommendedName>
</protein>
<sequence>MKDQVFRIEYYVTVADDRPGVGADLGKRLKDEGVNLLALSSFPLTAGRTQVDLVPEHPEQFTKAARKLNLVVGEPKIAFLIQGTDRPGAMGEVMSRLGAANVNVRATLGVCAGGNRYGGIVWVSQQDVELASRALGATSMTAHHV</sequence>
<organism evidence="1 2">
    <name type="scientific">Eiseniibacteriota bacterium</name>
    <dbReference type="NCBI Taxonomy" id="2212470"/>
    <lineage>
        <taxon>Bacteria</taxon>
        <taxon>Candidatus Eiseniibacteriota</taxon>
    </lineage>
</organism>
<dbReference type="SUPFAM" id="SSF55021">
    <property type="entry name" value="ACT-like"/>
    <property type="match status" value="1"/>
</dbReference>
<dbReference type="CDD" id="cd02116">
    <property type="entry name" value="ACT"/>
    <property type="match status" value="1"/>
</dbReference>